<feature type="domain" description="GHMP kinase C-terminal" evidence="12">
    <location>
        <begin position="197"/>
        <end position="260"/>
    </location>
</feature>
<dbReference type="SUPFAM" id="SSF55060">
    <property type="entry name" value="GHMP Kinase, C-terminal domain"/>
    <property type="match status" value="1"/>
</dbReference>
<comment type="caution">
    <text evidence="13">The sequence shown here is derived from an EMBL/GenBank/DDBJ whole genome shotgun (WGS) entry which is preliminary data.</text>
</comment>
<dbReference type="Proteomes" id="UP001239680">
    <property type="component" value="Unassembled WGS sequence"/>
</dbReference>
<proteinExistence type="inferred from homology"/>
<organism evidence="13 14">
    <name type="scientific">Pseudogemmobacter lacusdianii</name>
    <dbReference type="NCBI Taxonomy" id="3069608"/>
    <lineage>
        <taxon>Bacteria</taxon>
        <taxon>Pseudomonadati</taxon>
        <taxon>Pseudomonadota</taxon>
        <taxon>Alphaproteobacteria</taxon>
        <taxon>Rhodobacterales</taxon>
        <taxon>Paracoccaceae</taxon>
        <taxon>Pseudogemmobacter</taxon>
    </lineage>
</organism>
<evidence type="ECO:0000256" key="3">
    <source>
        <dbReference type="ARBA" id="ARBA00017473"/>
    </source>
</evidence>
<comment type="function">
    <text evidence="10">Catalyzes the phosphorylation of the position 2 hydroxy group of 4-diphosphocytidyl-2C-methyl-D-erythritol.</text>
</comment>
<evidence type="ECO:0000256" key="4">
    <source>
        <dbReference type="ARBA" id="ARBA00022679"/>
    </source>
</evidence>
<dbReference type="InterPro" id="IPR020568">
    <property type="entry name" value="Ribosomal_Su5_D2-typ_SF"/>
</dbReference>
<evidence type="ECO:0000256" key="8">
    <source>
        <dbReference type="ARBA" id="ARBA00023229"/>
    </source>
</evidence>
<reference evidence="13 14" key="1">
    <citation type="submission" date="2023-08" db="EMBL/GenBank/DDBJ databases">
        <title>Characterization of two Paracoccaceae strains isolated from Phycosphere and proposal of Xinfangfangia lacusdiani sp. nov.</title>
        <authorList>
            <person name="Deng Y."/>
            <person name="Zhang Y.Q."/>
        </authorList>
    </citation>
    <scope>NUCLEOTIDE SEQUENCE [LARGE SCALE GENOMIC DNA]</scope>
    <source>
        <strain evidence="13 14">CPCC 101601</strain>
    </source>
</reference>
<feature type="domain" description="GHMP kinase N-terminal" evidence="11">
    <location>
        <begin position="67"/>
        <end position="133"/>
    </location>
</feature>
<keyword evidence="6 10" id="KW-0418">Kinase</keyword>
<evidence type="ECO:0000256" key="5">
    <source>
        <dbReference type="ARBA" id="ARBA00022741"/>
    </source>
</evidence>
<gene>
    <name evidence="10" type="primary">ispE</name>
    <name evidence="13" type="ORF">Q9295_07955</name>
</gene>
<feature type="binding site" evidence="10">
    <location>
        <begin position="88"/>
        <end position="98"/>
    </location>
    <ligand>
        <name>ATP</name>
        <dbReference type="ChEBI" id="CHEBI:30616"/>
    </ligand>
</feature>
<dbReference type="InterPro" id="IPR013750">
    <property type="entry name" value="GHMP_kinase_C_dom"/>
</dbReference>
<keyword evidence="7 10" id="KW-0067">ATP-binding</keyword>
<dbReference type="InterPro" id="IPR004424">
    <property type="entry name" value="IspE"/>
</dbReference>
<dbReference type="Pfam" id="PF00288">
    <property type="entry name" value="GHMP_kinases_N"/>
    <property type="match status" value="1"/>
</dbReference>
<dbReference type="NCBIfam" id="TIGR00154">
    <property type="entry name" value="ispE"/>
    <property type="match status" value="1"/>
</dbReference>
<accession>A0ABU0VX37</accession>
<comment type="catalytic activity">
    <reaction evidence="10">
        <text>4-CDP-2-C-methyl-D-erythritol + ATP = 4-CDP-2-C-methyl-D-erythritol 2-phosphate + ADP + H(+)</text>
        <dbReference type="Rhea" id="RHEA:18437"/>
        <dbReference type="ChEBI" id="CHEBI:15378"/>
        <dbReference type="ChEBI" id="CHEBI:30616"/>
        <dbReference type="ChEBI" id="CHEBI:57823"/>
        <dbReference type="ChEBI" id="CHEBI:57919"/>
        <dbReference type="ChEBI" id="CHEBI:456216"/>
        <dbReference type="EC" id="2.7.1.148"/>
    </reaction>
</comment>
<evidence type="ECO:0000259" key="11">
    <source>
        <dbReference type="Pfam" id="PF00288"/>
    </source>
</evidence>
<keyword evidence="14" id="KW-1185">Reference proteome</keyword>
<protein>
    <recommendedName>
        <fullName evidence="3 10">4-diphosphocytidyl-2-C-methyl-D-erythritol kinase</fullName>
        <shortName evidence="10">CMK</shortName>
        <ecNumber evidence="2 10">2.7.1.148</ecNumber>
    </recommendedName>
    <alternativeName>
        <fullName evidence="9 10">4-(cytidine-5'-diphospho)-2-C-methyl-D-erythritol kinase</fullName>
    </alternativeName>
</protein>
<dbReference type="PANTHER" id="PTHR43527:SF2">
    <property type="entry name" value="4-DIPHOSPHOCYTIDYL-2-C-METHYL-D-ERYTHRITOL KINASE, CHLOROPLASTIC"/>
    <property type="match status" value="1"/>
</dbReference>
<feature type="active site" evidence="10">
    <location>
        <position position="11"/>
    </location>
</feature>
<evidence type="ECO:0000256" key="2">
    <source>
        <dbReference type="ARBA" id="ARBA00012052"/>
    </source>
</evidence>
<name>A0ABU0VX37_9RHOB</name>
<feature type="active site" evidence="10">
    <location>
        <position position="126"/>
    </location>
</feature>
<evidence type="ECO:0000256" key="1">
    <source>
        <dbReference type="ARBA" id="ARBA00009684"/>
    </source>
</evidence>
<dbReference type="Pfam" id="PF08544">
    <property type="entry name" value="GHMP_kinases_C"/>
    <property type="match status" value="1"/>
</dbReference>
<dbReference type="GO" id="GO:0050515">
    <property type="term" value="F:4-(cytidine 5'-diphospho)-2-C-methyl-D-erythritol kinase activity"/>
    <property type="evidence" value="ECO:0007669"/>
    <property type="project" value="UniProtKB-EC"/>
</dbReference>
<dbReference type="InterPro" id="IPR006204">
    <property type="entry name" value="GHMP_kinase_N_dom"/>
</dbReference>
<dbReference type="PANTHER" id="PTHR43527">
    <property type="entry name" value="4-DIPHOSPHOCYTIDYL-2-C-METHYL-D-ERYTHRITOL KINASE, CHLOROPLASTIC"/>
    <property type="match status" value="1"/>
</dbReference>
<evidence type="ECO:0000256" key="7">
    <source>
        <dbReference type="ARBA" id="ARBA00022840"/>
    </source>
</evidence>
<evidence type="ECO:0000259" key="12">
    <source>
        <dbReference type="Pfam" id="PF08544"/>
    </source>
</evidence>
<evidence type="ECO:0000313" key="13">
    <source>
        <dbReference type="EMBL" id="MDQ2066302.1"/>
    </source>
</evidence>
<dbReference type="InterPro" id="IPR014721">
    <property type="entry name" value="Ribsml_uS5_D2-typ_fold_subgr"/>
</dbReference>
<dbReference type="Gene3D" id="3.30.70.890">
    <property type="entry name" value="GHMP kinase, C-terminal domain"/>
    <property type="match status" value="1"/>
</dbReference>
<dbReference type="PIRSF" id="PIRSF010376">
    <property type="entry name" value="IspE"/>
    <property type="match status" value="1"/>
</dbReference>
<keyword evidence="4 10" id="KW-0808">Transferase</keyword>
<keyword evidence="5 10" id="KW-0547">Nucleotide-binding</keyword>
<dbReference type="SUPFAM" id="SSF54211">
    <property type="entry name" value="Ribosomal protein S5 domain 2-like"/>
    <property type="match status" value="1"/>
</dbReference>
<sequence>MAAETEFAAAKINLCLHVTGQRADGYHLLDSLVCFADIGDRVTVTAGQGLKITGPQAAQLAPMPDNLCLRAAEAMGGGVSIGLEKHLPIASGIGGGSADAAAVLRAMARMGRTLPEPAQVLALGADVPVCLSGRATRMQGVGEVLTPVSLPSAWLVLVNPGVGVSTPEIFRALGRKDNAPLSDLPEWRDCHALADWLAAQRNDLQAPAIALQPVIEDCLAALEAQSGCALARMSGSGATCFGLFKDQAKADTARAALAARHPAWWVAAGQMLS</sequence>
<evidence type="ECO:0000313" key="14">
    <source>
        <dbReference type="Proteomes" id="UP001239680"/>
    </source>
</evidence>
<dbReference type="EMBL" id="JAVDBT010000006">
    <property type="protein sequence ID" value="MDQ2066302.1"/>
    <property type="molecule type" value="Genomic_DNA"/>
</dbReference>
<evidence type="ECO:0000256" key="6">
    <source>
        <dbReference type="ARBA" id="ARBA00022777"/>
    </source>
</evidence>
<dbReference type="RefSeq" id="WP_306680001.1">
    <property type="nucleotide sequence ID" value="NZ_JAVDBT010000006.1"/>
</dbReference>
<dbReference type="NCBIfam" id="NF011202">
    <property type="entry name" value="PRK14608.1"/>
    <property type="match status" value="1"/>
</dbReference>
<comment type="similarity">
    <text evidence="1 10">Belongs to the GHMP kinase family. IspE subfamily.</text>
</comment>
<dbReference type="Gene3D" id="3.30.230.10">
    <property type="match status" value="1"/>
</dbReference>
<evidence type="ECO:0000256" key="10">
    <source>
        <dbReference type="HAMAP-Rule" id="MF_00061"/>
    </source>
</evidence>
<dbReference type="InterPro" id="IPR036554">
    <property type="entry name" value="GHMP_kinase_C_sf"/>
</dbReference>
<keyword evidence="8 10" id="KW-0414">Isoprene biosynthesis</keyword>
<comment type="pathway">
    <text evidence="10">Isoprenoid biosynthesis; isopentenyl diphosphate biosynthesis via DXP pathway; isopentenyl diphosphate from 1-deoxy-D-xylulose 5-phosphate: step 3/6.</text>
</comment>
<dbReference type="EC" id="2.7.1.148" evidence="2 10"/>
<dbReference type="HAMAP" id="MF_00061">
    <property type="entry name" value="IspE"/>
    <property type="match status" value="1"/>
</dbReference>
<evidence type="ECO:0000256" key="9">
    <source>
        <dbReference type="ARBA" id="ARBA00032554"/>
    </source>
</evidence>